<dbReference type="EMBL" id="LXQA010020950">
    <property type="protein sequence ID" value="MCH91684.1"/>
    <property type="molecule type" value="Genomic_DNA"/>
</dbReference>
<protein>
    <submittedName>
        <fullName evidence="1">Uncharacterized protein</fullName>
    </submittedName>
</protein>
<dbReference type="AlphaFoldDB" id="A0A392MZK3"/>
<evidence type="ECO:0000313" key="1">
    <source>
        <dbReference type="EMBL" id="MCH91684.1"/>
    </source>
</evidence>
<evidence type="ECO:0000313" key="2">
    <source>
        <dbReference type="Proteomes" id="UP000265520"/>
    </source>
</evidence>
<gene>
    <name evidence="1" type="ORF">A2U01_0012613</name>
</gene>
<organism evidence="1 2">
    <name type="scientific">Trifolium medium</name>
    <dbReference type="NCBI Taxonomy" id="97028"/>
    <lineage>
        <taxon>Eukaryota</taxon>
        <taxon>Viridiplantae</taxon>
        <taxon>Streptophyta</taxon>
        <taxon>Embryophyta</taxon>
        <taxon>Tracheophyta</taxon>
        <taxon>Spermatophyta</taxon>
        <taxon>Magnoliopsida</taxon>
        <taxon>eudicotyledons</taxon>
        <taxon>Gunneridae</taxon>
        <taxon>Pentapetalae</taxon>
        <taxon>rosids</taxon>
        <taxon>fabids</taxon>
        <taxon>Fabales</taxon>
        <taxon>Fabaceae</taxon>
        <taxon>Papilionoideae</taxon>
        <taxon>50 kb inversion clade</taxon>
        <taxon>NPAAA clade</taxon>
        <taxon>Hologalegina</taxon>
        <taxon>IRL clade</taxon>
        <taxon>Trifolieae</taxon>
        <taxon>Trifolium</taxon>
    </lineage>
</organism>
<proteinExistence type="predicted"/>
<reference evidence="1 2" key="1">
    <citation type="journal article" date="2018" name="Front. Plant Sci.">
        <title>Red Clover (Trifolium pratense) and Zigzag Clover (T. medium) - A Picture of Genomic Similarities and Differences.</title>
        <authorList>
            <person name="Dluhosova J."/>
            <person name="Istvanek J."/>
            <person name="Nedelnik J."/>
            <person name="Repkova J."/>
        </authorList>
    </citation>
    <scope>NUCLEOTIDE SEQUENCE [LARGE SCALE GENOMIC DNA]</scope>
    <source>
        <strain evidence="2">cv. 10/8</strain>
        <tissue evidence="1">Leaf</tissue>
    </source>
</reference>
<comment type="caution">
    <text evidence="1">The sequence shown here is derived from an EMBL/GenBank/DDBJ whole genome shotgun (WGS) entry which is preliminary data.</text>
</comment>
<keyword evidence="2" id="KW-1185">Reference proteome</keyword>
<sequence length="78" mass="8720">MALEIKTFMTRNFIVLFNLGSRPLPATKLQSLISRWSPFLGWIKLGKDGASMGCLSVGYGGLLQGCNEEWFCGYLWEA</sequence>
<name>A0A392MZK3_9FABA</name>
<dbReference type="Proteomes" id="UP000265520">
    <property type="component" value="Unassembled WGS sequence"/>
</dbReference>
<accession>A0A392MZK3</accession>